<evidence type="ECO:0000313" key="3">
    <source>
        <dbReference type="Proteomes" id="UP000069135"/>
    </source>
</evidence>
<dbReference type="STRING" id="1735162.PeribacterB2_1138"/>
<gene>
    <name evidence="2" type="ORF">PeribacterD1_1136</name>
</gene>
<protein>
    <submittedName>
        <fullName evidence="2">Uncharacterized protein</fullName>
    </submittedName>
</protein>
<feature type="compositionally biased region" description="Low complexity" evidence="1">
    <location>
        <begin position="616"/>
        <end position="626"/>
    </location>
</feature>
<accession>A0A0S1SMQ6</accession>
<name>A0A0S1SMQ6_9BACT</name>
<dbReference type="EMBL" id="CP013065">
    <property type="protein sequence ID" value="ALM13794.1"/>
    <property type="molecule type" value="Genomic_DNA"/>
</dbReference>
<feature type="compositionally biased region" description="Low complexity" evidence="1">
    <location>
        <begin position="1864"/>
        <end position="1885"/>
    </location>
</feature>
<accession>A0A0S1SN13</accession>
<dbReference type="KEGG" id="prf:PeribacterA2_1136"/>
<feature type="compositionally biased region" description="Low complexity" evidence="1">
    <location>
        <begin position="1945"/>
        <end position="1963"/>
    </location>
</feature>
<dbReference type="Proteomes" id="UP000069135">
    <property type="component" value="Chromosome"/>
</dbReference>
<sequence>MFSLRFAELALATFLTLVVTSLVTEQVLTPPASLLLPHFGEHLQGTMVTDHGYGACCAGSFCWGETMTQTECDAYMGTFNPNQPCTSCAVTGTQGACCEGSFCWGEMPRSECDRYPGASFKANKDCYACPAESSAAASSRASEAGSSLSYDTVFGACCPQEGSTNRSCAQAVQSQCEDQWGGEFIEGGFCPAACAGNSSSAAWGACCHVNGSCDSNQTVSGCQGTFHRGETCQEAHCPQSSSSEDLADDFGACCGGTGADPSVCTYYMTNLTNNCSGIGGSPMQGAVSCSQPNPCETQSSSEENPCAGGVCDLIACCGQQAGDCEDMPWSSCDTPENTQMEGQCHLCDYNQTSSSTVRGACCSTVDFSCLSNNTTQTSCDTTPGGGYFYENQTCEDARCTTGGTSSGGPTPRGACCSALDFSCLSNNTTQASCDLIPGGSYFYEDQTCGDVGCQNAGTSSGGPTPRGACCGGAGPQCLQNNTTEENCYATLGGESFFEDQNCLQVGCTSGGTSSAEPPPRGACCSGVDFSCLSNNTTQASCDRTPGGGYFYEDQTCGDMGCGSGNQSSAAPLLVSCCFGGNCFDDIDYDNCVDWSGSPLAGNDLCLLVGCGGTQSSEASSESPEPETACADSQDNDNDGQTDCYDTDCSDDPVCHSTGVCCNYLGDICSLSMSNFWCTVLFGDYIPNGSCSDCQQPPSGACCSGDQCNLQTQGSCQGTFKGVGSTCSPQNPCLPRGACCSGESCLANQTLDTCTGTFQGAGTTCSPTNPCLPRGACCSGDACTLATGQTCQGTFKGAGSACSPENPCLPTGACCSGNSCAPDKTSETCQGTFQGAATTCSPHNPCLKGACCMGSLCAANETQQSCQGTFKGVGSTCSPDNPCLEKGACCDPSTSLCTEQSDTEKCRAEFYQYGIDFESCADTPCGARSACCFSNRDCFEIASGLCRQNGGTPHESDSCFDEEFSCGADLQNASSAPDEGASSATNQNSSEQEIFVCCEIPGPVPGAPAGPSCRLITNTNECPVPPRGRVMQDRKSCSPDPCNAPVTCCYDESRACIDRQGIMSCEAAGGRPLPAAIASCDADPCQFESSSSSSNVTCELGCYPAQSAGECGSYSPKDMPGGGICCCPPKKTCCREVLTPFGVGSPPQYTYNWMCTYGGPVTCAEQEMSGTAILRPGTLTEECEQICNCDSLPCKPVDDWGACCDPKTKYDPSPCVDLNVDHFTTAESERPQALCASYGGTFKKQSFCFDDPCDNVRACCTADGCKLLSKSACASQSGEYMENEKECKSSLCRRPCCTAQEKTCSQLTKEQCGVGEFLFSAKECKEDSCNRACCSAEGTCSLLSKQACEKGKGTFRPDAKECSSQGPNAACPLGICCYTYQGQRCDAQGGTSPFFTQGITEEQCKSAYRGYAPVRWVGGVTSCDLVNGQNPCLDPKGICCTGTEAAKNLQCLTVTETECKQFKGEYKGLAASCSECPSDKPACCTWDAEKKTSSCADAPKSGSCGEGKEMKKGMCLSDGCPPEEKPVACCPKISNSQCAVGMKRENCDPDKPINDKNFCEGIVCTVQTEKQAPCCVPGSPGATCEMLTTKACEAKSGAPQSAAACSPTLCDQQKKGACCTREKPDATTRELCLDTSRGKEMTREMCEELLDGDFKPGASCPSDSTAPSNPCNPTTPEQKPKPCCPKNGGACVLSAECDGEVKEGTSCEGISCKEKTGICCYAQDPVSPANLCDALANTYDKCQQKMNGSFRESLSACEIDTCGTKPQGKRTCCVRRQNDALFGGQPFFACEEKGDLDLAANLLANEEPQEVFCIVGGKERCLAAGCFTGPIEEGSSSAGAETSSQEAAEISSVGGGGTAGGGQKSSAADEGGSSSHEAAAASASSAPEKEKGNCCVEGEDFGLCFNDLDRESCEDPFIGGSFFGVGQCFESPSPYTNCGLLPQTGSSSSAEESSSSSQQSSASAGCGNGMVEEGEECDGGEANNDRPNALCRTNCTYSRCGDGIVDRTPPGGRERETCDDGELNSDLTSARCKLTCRYRNTFFTLGQWVQNLQLFAVKGIPIPNAPATFPGTRFITIGILTFLLL</sequence>
<feature type="region of interest" description="Disordered" evidence="1">
    <location>
        <begin position="1939"/>
        <end position="1966"/>
    </location>
</feature>
<feature type="compositionally biased region" description="Gly residues" evidence="1">
    <location>
        <begin position="1852"/>
        <end position="1862"/>
    </location>
</feature>
<accession>A0A0S1SWH7</accession>
<proteinExistence type="predicted"/>
<feature type="region of interest" description="Disordered" evidence="1">
    <location>
        <begin position="616"/>
        <end position="637"/>
    </location>
</feature>
<feature type="compositionally biased region" description="Low complexity" evidence="1">
    <location>
        <begin position="1834"/>
        <end position="1848"/>
    </location>
</feature>
<evidence type="ECO:0000313" key="2">
    <source>
        <dbReference type="EMBL" id="ALM13794.1"/>
    </source>
</evidence>
<reference evidence="2 3" key="2">
    <citation type="journal article" date="2016" name="PeerJ">
        <title>Analysis of five complete genome sequences for members of the class Peribacteria in the recently recognized Peregrinibacteria bacterial phylum.</title>
        <authorList>
            <person name="Anantharaman K."/>
            <person name="Brown C.T."/>
            <person name="Burstein D."/>
            <person name="Castelle C.J."/>
            <person name="Probst A.J."/>
            <person name="Thomas B.C."/>
            <person name="Williams K.H."/>
            <person name="Banfield J.F."/>
        </authorList>
    </citation>
    <scope>NUCLEOTIDE SEQUENCE [LARGE SCALE GENOMIC DNA]</scope>
    <source>
        <strain evidence="2">RIFOXYD1_FULL_PER-ii_59_16</strain>
    </source>
</reference>
<organism evidence="2 3">
    <name type="scientific">Candidatus Peribacter riflensis</name>
    <dbReference type="NCBI Taxonomy" id="1735162"/>
    <lineage>
        <taxon>Bacteria</taxon>
        <taxon>Candidatus Peregrinibacteriota</taxon>
        <taxon>Candidatus Peribacteria</taxon>
        <taxon>Candidatus Peribacterales</taxon>
        <taxon>Candidatus Peribacteraceae</taxon>
        <taxon>Candidatus Peribacter</taxon>
    </lineage>
</organism>
<reference evidence="3" key="1">
    <citation type="submission" date="2015-10" db="EMBL/GenBank/DDBJ databases">
        <title>Analysis of five complete genome sequences for members of the class Peribacteria in the recently recognized Peregrinibacteria bacterial phylum.</title>
        <authorList>
            <person name="Anantharaman K."/>
            <person name="Brown C.T."/>
            <person name="Burstein D."/>
            <person name="Castelle C.J."/>
            <person name="Probst A.J."/>
            <person name="Thomas B.C."/>
            <person name="Williams K.H."/>
            <person name="Banfield J.F."/>
        </authorList>
    </citation>
    <scope>NUCLEOTIDE SEQUENCE [LARGE SCALE GENOMIC DNA]</scope>
</reference>
<accession>A0A0S1SR89</accession>
<accession>A0A0S1SJ12</accession>
<evidence type="ECO:0000256" key="1">
    <source>
        <dbReference type="SAM" id="MobiDB-lite"/>
    </source>
</evidence>
<feature type="region of interest" description="Disordered" evidence="1">
    <location>
        <begin position="1834"/>
        <end position="1890"/>
    </location>
</feature>
<feature type="region of interest" description="Disordered" evidence="1">
    <location>
        <begin position="1659"/>
        <end position="1680"/>
    </location>
</feature>
<feature type="compositionally biased region" description="Polar residues" evidence="1">
    <location>
        <begin position="1660"/>
        <end position="1676"/>
    </location>
</feature>